<feature type="binding site" evidence="7">
    <location>
        <position position="202"/>
    </location>
    <ligand>
        <name>NADP(+)</name>
        <dbReference type="ChEBI" id="CHEBI:58349"/>
    </ligand>
</feature>
<sequence length="261" mass="27642">MDEKTGKTGKTCMCRGELPGRKALVTGGSRGIGHAIVAKLLSEGADVWYVSRNQSREHNALEDAAECSGGRVTWVGCDISDSDALEKAADRVLAEAGRVDILVNNAGITRDGLIMRMNRDAWDNVLQVNLTSAFVLCRKLARSMARTGGVIINMSSVVGLTGNGGQANYAASKAGLIGFSKSMARELASRNVRVNVVAPGFIDTEMTAVLPDTVKEDLMKKIPLGRLGKVEDVAQAVAFLVSDRASYITGHVLTVDGGMAM</sequence>
<keyword evidence="3 7" id="KW-0521">NADP</keyword>
<evidence type="ECO:0000313" key="11">
    <source>
        <dbReference type="Proteomes" id="UP000007939"/>
    </source>
</evidence>
<evidence type="ECO:0000256" key="4">
    <source>
        <dbReference type="ARBA" id="ARBA00023002"/>
    </source>
</evidence>
<feature type="binding site" evidence="7">
    <location>
        <begin position="169"/>
        <end position="173"/>
    </location>
    <ligand>
        <name>NADP(+)</name>
        <dbReference type="ChEBI" id="CHEBI:58349"/>
    </ligand>
</feature>
<name>F4GJL6_PARC1</name>
<evidence type="ECO:0000256" key="2">
    <source>
        <dbReference type="ARBA" id="ARBA00006484"/>
    </source>
</evidence>
<dbReference type="PROSITE" id="PS00061">
    <property type="entry name" value="ADH_SHORT"/>
    <property type="match status" value="1"/>
</dbReference>
<dbReference type="RefSeq" id="WP_013740157.1">
    <property type="nucleotide sequence ID" value="NC_015436.1"/>
</dbReference>
<comment type="catalytic activity">
    <reaction evidence="5 8">
        <text>a (3R)-hydroxyacyl-[ACP] + NADP(+) = a 3-oxoacyl-[ACP] + NADPH + H(+)</text>
        <dbReference type="Rhea" id="RHEA:17397"/>
        <dbReference type="Rhea" id="RHEA-COMP:9916"/>
        <dbReference type="Rhea" id="RHEA-COMP:9945"/>
        <dbReference type="ChEBI" id="CHEBI:15378"/>
        <dbReference type="ChEBI" id="CHEBI:57783"/>
        <dbReference type="ChEBI" id="CHEBI:58349"/>
        <dbReference type="ChEBI" id="CHEBI:78776"/>
        <dbReference type="ChEBI" id="CHEBI:78827"/>
        <dbReference type="EC" id="1.1.1.100"/>
    </reaction>
</comment>
<dbReference type="InterPro" id="IPR002347">
    <property type="entry name" value="SDR_fam"/>
</dbReference>
<dbReference type="Pfam" id="PF13561">
    <property type="entry name" value="adh_short_C2"/>
    <property type="match status" value="1"/>
</dbReference>
<keyword evidence="8" id="KW-0444">Lipid biosynthesis</keyword>
<dbReference type="InterPro" id="IPR036291">
    <property type="entry name" value="NAD(P)-bd_dom_sf"/>
</dbReference>
<dbReference type="InterPro" id="IPR020904">
    <property type="entry name" value="Sc_DH/Rdtase_CS"/>
</dbReference>
<dbReference type="EC" id="1.1.1.100" evidence="8"/>
<gene>
    <name evidence="10" type="ordered locus">Spico_1561</name>
</gene>
<dbReference type="HOGENOM" id="CLU_010194_1_3_12"/>
<keyword evidence="8" id="KW-0443">Lipid metabolism</keyword>
<dbReference type="InterPro" id="IPR057326">
    <property type="entry name" value="KR_dom"/>
</dbReference>
<dbReference type="SUPFAM" id="SSF51735">
    <property type="entry name" value="NAD(P)-binding Rossmann-fold domains"/>
    <property type="match status" value="1"/>
</dbReference>
<dbReference type="UniPathway" id="UPA00094"/>
<evidence type="ECO:0000256" key="5">
    <source>
        <dbReference type="ARBA" id="ARBA00048508"/>
    </source>
</evidence>
<dbReference type="FunFam" id="3.40.50.720:FF:000115">
    <property type="entry name" value="3-oxoacyl-[acyl-carrier-protein] reductase FabG"/>
    <property type="match status" value="1"/>
</dbReference>
<dbReference type="PRINTS" id="PR00080">
    <property type="entry name" value="SDRFAMILY"/>
</dbReference>
<keyword evidence="8" id="KW-0275">Fatty acid biosynthesis</keyword>
<feature type="binding site" evidence="7">
    <location>
        <position position="105"/>
    </location>
    <ligand>
        <name>NADP(+)</name>
        <dbReference type="ChEBI" id="CHEBI:58349"/>
    </ligand>
</feature>
<keyword evidence="4 8" id="KW-0560">Oxidoreductase</keyword>
<dbReference type="EMBL" id="CP002659">
    <property type="protein sequence ID" value="AEC02763.1"/>
    <property type="molecule type" value="Genomic_DNA"/>
</dbReference>
<dbReference type="KEGG" id="scc:Spico_1561"/>
<reference evidence="11" key="1">
    <citation type="submission" date="2011-04" db="EMBL/GenBank/DDBJ databases">
        <title>The complete genome of Spirochaeta coccoides DSM 17374.</title>
        <authorList>
            <person name="Lucas S."/>
            <person name="Copeland A."/>
            <person name="Lapidus A."/>
            <person name="Bruce D."/>
            <person name="Goodwin L."/>
            <person name="Pitluck S."/>
            <person name="Peters L."/>
            <person name="Kyrpides N."/>
            <person name="Mavromatis K."/>
            <person name="Pagani I."/>
            <person name="Ivanova N."/>
            <person name="Ovchinnikova G."/>
            <person name="Lu M."/>
            <person name="Detter J.C."/>
            <person name="Tapia R."/>
            <person name="Han C."/>
            <person name="Land M."/>
            <person name="Hauser L."/>
            <person name="Markowitz V."/>
            <person name="Cheng J.-F."/>
            <person name="Hugenholtz P."/>
            <person name="Woyke T."/>
            <person name="Wu D."/>
            <person name="Spring S."/>
            <person name="Schroeder M."/>
            <person name="Brambilla E."/>
            <person name="Klenk H.-P."/>
            <person name="Eisen J.A."/>
        </authorList>
    </citation>
    <scope>NUCLEOTIDE SEQUENCE [LARGE SCALE GENOMIC DNA]</scope>
    <source>
        <strain evidence="11">ATCC BAA-1237 / DSM 17374 / SPN1</strain>
    </source>
</reference>
<comment type="function">
    <text evidence="1 8">Catalyzes the NADPH-dependent reduction of beta-ketoacyl-ACP substrates to beta-hydroxyacyl-ACP products, the first reductive step in the elongation cycle of fatty acid biosynthesis.</text>
</comment>
<dbReference type="NCBIfam" id="NF009466">
    <property type="entry name" value="PRK12826.1-2"/>
    <property type="match status" value="1"/>
</dbReference>
<evidence type="ECO:0000256" key="3">
    <source>
        <dbReference type="ARBA" id="ARBA00022857"/>
    </source>
</evidence>
<evidence type="ECO:0000256" key="8">
    <source>
        <dbReference type="RuleBase" id="RU366074"/>
    </source>
</evidence>
<dbReference type="PRINTS" id="PR00081">
    <property type="entry name" value="GDHRDH"/>
</dbReference>
<organism evidence="10 11">
    <name type="scientific">Parasphaerochaeta coccoides (strain ATCC BAA-1237 / DSM 17374 / SPN1)</name>
    <name type="common">Sphaerochaeta coccoides</name>
    <dbReference type="NCBI Taxonomy" id="760011"/>
    <lineage>
        <taxon>Bacteria</taxon>
        <taxon>Pseudomonadati</taxon>
        <taxon>Spirochaetota</taxon>
        <taxon>Spirochaetia</taxon>
        <taxon>Spirochaetales</taxon>
        <taxon>Sphaerochaetaceae</taxon>
        <taxon>Parasphaerochaeta</taxon>
    </lineage>
</organism>
<dbReference type="GO" id="GO:0006633">
    <property type="term" value="P:fatty acid biosynthetic process"/>
    <property type="evidence" value="ECO:0007669"/>
    <property type="project" value="UniProtKB-UniPathway"/>
</dbReference>
<accession>F4GJL6</accession>
<dbReference type="CDD" id="cd05333">
    <property type="entry name" value="BKR_SDR_c"/>
    <property type="match status" value="1"/>
</dbReference>
<keyword evidence="8" id="KW-0276">Fatty acid metabolism</keyword>
<dbReference type="PANTHER" id="PTHR42879">
    <property type="entry name" value="3-OXOACYL-(ACYL-CARRIER-PROTEIN) REDUCTASE"/>
    <property type="match status" value="1"/>
</dbReference>
<dbReference type="STRING" id="760011.Spico_1561"/>
<dbReference type="GO" id="GO:0004316">
    <property type="term" value="F:3-oxoacyl-[acyl-carrier-protein] reductase (NADPH) activity"/>
    <property type="evidence" value="ECO:0007669"/>
    <property type="project" value="UniProtKB-UniRule"/>
</dbReference>
<dbReference type="AlphaFoldDB" id="F4GJL6"/>
<proteinExistence type="inferred from homology"/>
<comment type="subunit">
    <text evidence="8">Homotetramer.</text>
</comment>
<protein>
    <recommendedName>
        <fullName evidence="8">3-oxoacyl-[acyl-carrier-protein] reductase</fullName>
        <ecNumber evidence="8">1.1.1.100</ecNumber>
    </recommendedName>
</protein>
<evidence type="ECO:0000259" key="9">
    <source>
        <dbReference type="SMART" id="SM00822"/>
    </source>
</evidence>
<keyword evidence="11" id="KW-1185">Reference proteome</keyword>
<evidence type="ECO:0000256" key="1">
    <source>
        <dbReference type="ARBA" id="ARBA00002607"/>
    </source>
</evidence>
<comment type="similarity">
    <text evidence="2 8">Belongs to the short-chain dehydrogenases/reductases (SDR) family.</text>
</comment>
<dbReference type="InterPro" id="IPR011284">
    <property type="entry name" value="3oxo_ACP_reduc"/>
</dbReference>
<evidence type="ECO:0000256" key="6">
    <source>
        <dbReference type="PIRSR" id="PIRSR611284-1"/>
    </source>
</evidence>
<dbReference type="NCBIfam" id="NF005559">
    <property type="entry name" value="PRK07231.1"/>
    <property type="match status" value="1"/>
</dbReference>
<dbReference type="eggNOG" id="COG1028">
    <property type="taxonomic scope" value="Bacteria"/>
</dbReference>
<dbReference type="Gene3D" id="3.40.50.720">
    <property type="entry name" value="NAD(P)-binding Rossmann-like Domain"/>
    <property type="match status" value="1"/>
</dbReference>
<comment type="pathway">
    <text evidence="8">Lipid metabolism; fatty acid biosynthesis.</text>
</comment>
<feature type="domain" description="Ketoreductase" evidence="9">
    <location>
        <begin position="21"/>
        <end position="205"/>
    </location>
</feature>
<dbReference type="NCBIfam" id="TIGR01830">
    <property type="entry name" value="3oxo_ACP_reduc"/>
    <property type="match status" value="1"/>
</dbReference>
<evidence type="ECO:0000256" key="7">
    <source>
        <dbReference type="PIRSR" id="PIRSR611284-2"/>
    </source>
</evidence>
<dbReference type="InterPro" id="IPR050259">
    <property type="entry name" value="SDR"/>
</dbReference>
<feature type="binding site" evidence="7">
    <location>
        <begin position="27"/>
        <end position="30"/>
    </location>
    <ligand>
        <name>NADP(+)</name>
        <dbReference type="ChEBI" id="CHEBI:58349"/>
    </ligand>
</feature>
<reference evidence="10 11" key="2">
    <citation type="journal article" date="2012" name="Stand. Genomic Sci.">
        <title>Complete genome sequence of the termite hindgut bacterium Spirochaeta coccoides type strain (SPN1(T)), reclassification in the genus Sphaerochaeta as Sphaerochaeta coccoides comb. nov. and emendations of the family Spirochaetaceae and the genus Sphaerochaeta.</title>
        <authorList>
            <person name="Abt B."/>
            <person name="Han C."/>
            <person name="Scheuner C."/>
            <person name="Lu M."/>
            <person name="Lapidus A."/>
            <person name="Nolan M."/>
            <person name="Lucas S."/>
            <person name="Hammon N."/>
            <person name="Deshpande S."/>
            <person name="Cheng J.F."/>
            <person name="Tapia R."/>
            <person name="Goodwin L.A."/>
            <person name="Pitluck S."/>
            <person name="Liolios K."/>
            <person name="Pagani I."/>
            <person name="Ivanova N."/>
            <person name="Mavromatis K."/>
            <person name="Mikhailova N."/>
            <person name="Huntemann M."/>
            <person name="Pati A."/>
            <person name="Chen A."/>
            <person name="Palaniappan K."/>
            <person name="Land M."/>
            <person name="Hauser L."/>
            <person name="Brambilla E.M."/>
            <person name="Rohde M."/>
            <person name="Spring S."/>
            <person name="Gronow S."/>
            <person name="Goker M."/>
            <person name="Woyke T."/>
            <person name="Bristow J."/>
            <person name="Eisen J.A."/>
            <person name="Markowitz V."/>
            <person name="Hugenholtz P."/>
            <person name="Kyrpides N.C."/>
            <person name="Klenk H.P."/>
            <person name="Detter J.C."/>
        </authorList>
    </citation>
    <scope>NUCLEOTIDE SEQUENCE [LARGE SCALE GENOMIC DNA]</scope>
    <source>
        <strain evidence="11">ATCC BAA-1237 / DSM 17374 / SPN1</strain>
    </source>
</reference>
<evidence type="ECO:0000313" key="10">
    <source>
        <dbReference type="EMBL" id="AEC02763.1"/>
    </source>
</evidence>
<dbReference type="Proteomes" id="UP000007939">
    <property type="component" value="Chromosome"/>
</dbReference>
<dbReference type="SMART" id="SM00822">
    <property type="entry name" value="PKS_KR"/>
    <property type="match status" value="1"/>
</dbReference>
<dbReference type="PANTHER" id="PTHR42879:SF2">
    <property type="entry name" value="3-OXOACYL-[ACYL-CARRIER-PROTEIN] REDUCTASE FABG"/>
    <property type="match status" value="1"/>
</dbReference>
<feature type="active site" description="Proton acceptor" evidence="6">
    <location>
        <position position="169"/>
    </location>
</feature>
<dbReference type="GO" id="GO:0051287">
    <property type="term" value="F:NAD binding"/>
    <property type="evidence" value="ECO:0007669"/>
    <property type="project" value="UniProtKB-UniRule"/>
</dbReference>